<proteinExistence type="predicted"/>
<dbReference type="Pfam" id="PF01323">
    <property type="entry name" value="DSBA"/>
    <property type="match status" value="1"/>
</dbReference>
<dbReference type="RefSeq" id="WP_166157743.1">
    <property type="nucleotide sequence ID" value="NZ_JAAOIW010000029.1"/>
</dbReference>
<organism evidence="2 3">
    <name type="scientific">Paenibacillus agricola</name>
    <dbReference type="NCBI Taxonomy" id="2716264"/>
    <lineage>
        <taxon>Bacteria</taxon>
        <taxon>Bacillati</taxon>
        <taxon>Bacillota</taxon>
        <taxon>Bacilli</taxon>
        <taxon>Bacillales</taxon>
        <taxon>Paenibacillaceae</taxon>
        <taxon>Paenibacillus</taxon>
    </lineage>
</organism>
<dbReference type="PANTHER" id="PTHR13887:SF41">
    <property type="entry name" value="THIOREDOXIN SUPERFAMILY PROTEIN"/>
    <property type="match status" value="1"/>
</dbReference>
<dbReference type="EMBL" id="JAAOIW010000029">
    <property type="protein sequence ID" value="NHN35254.1"/>
    <property type="molecule type" value="Genomic_DNA"/>
</dbReference>
<evidence type="ECO:0000259" key="1">
    <source>
        <dbReference type="Pfam" id="PF01323"/>
    </source>
</evidence>
<dbReference type="PANTHER" id="PTHR13887">
    <property type="entry name" value="GLUTATHIONE S-TRANSFERASE KAPPA"/>
    <property type="match status" value="1"/>
</dbReference>
<dbReference type="Gene3D" id="3.40.30.10">
    <property type="entry name" value="Glutaredoxin"/>
    <property type="match status" value="1"/>
</dbReference>
<protein>
    <submittedName>
        <fullName evidence="2">DsbA family oxidoreductase</fullName>
    </submittedName>
</protein>
<keyword evidence="3" id="KW-1185">Reference proteome</keyword>
<dbReference type="Proteomes" id="UP001165962">
    <property type="component" value="Unassembled WGS sequence"/>
</dbReference>
<evidence type="ECO:0000313" key="2">
    <source>
        <dbReference type="EMBL" id="NHN35254.1"/>
    </source>
</evidence>
<sequence>MKIEIWSDVMCPLCYIGKTNLETALEQFDHKAKVEIVYRPFQLFPNAPSNTGKDYYTWSAEIHGGGMSSDYVREGNKPVIKMGKEVGLTYNLDTLIPSNTSDALRVAVYAQEQGKTGEWMAQAHKAYFTDSLDIGDHETLAKLAGEIGLHAKEVLDILSSDKYKDTVKKERQYGSQLGITGVPYYIFNDKYAVSGIRSSSAFLDLLEQVWREEHPIRMIDTVSHDDFEGGLCGDGVCKI</sequence>
<name>A0ABX0JIP9_9BACL</name>
<feature type="domain" description="DSBA-like thioredoxin" evidence="1">
    <location>
        <begin position="3"/>
        <end position="205"/>
    </location>
</feature>
<dbReference type="CDD" id="cd03024">
    <property type="entry name" value="DsbA_FrnE"/>
    <property type="match status" value="1"/>
</dbReference>
<dbReference type="InterPro" id="IPR001853">
    <property type="entry name" value="DSBA-like_thioredoxin_dom"/>
</dbReference>
<gene>
    <name evidence="2" type="ORF">G9U52_36630</name>
</gene>
<reference evidence="2" key="1">
    <citation type="submission" date="2020-03" db="EMBL/GenBank/DDBJ databases">
        <title>Draft sequencing of Paenibacilllus sp. S3N08.</title>
        <authorList>
            <person name="Kim D.-U."/>
        </authorList>
    </citation>
    <scope>NUCLEOTIDE SEQUENCE</scope>
    <source>
        <strain evidence="2">S3N08</strain>
    </source>
</reference>
<dbReference type="SUPFAM" id="SSF52833">
    <property type="entry name" value="Thioredoxin-like"/>
    <property type="match status" value="1"/>
</dbReference>
<comment type="caution">
    <text evidence="2">The sequence shown here is derived from an EMBL/GenBank/DDBJ whole genome shotgun (WGS) entry which is preliminary data.</text>
</comment>
<evidence type="ECO:0000313" key="3">
    <source>
        <dbReference type="Proteomes" id="UP001165962"/>
    </source>
</evidence>
<accession>A0ABX0JIP9</accession>
<dbReference type="InterPro" id="IPR036249">
    <property type="entry name" value="Thioredoxin-like_sf"/>
</dbReference>